<gene>
    <name evidence="1" type="ORF">LCGC14_1247120</name>
</gene>
<reference evidence="1" key="1">
    <citation type="journal article" date="2015" name="Nature">
        <title>Complex archaea that bridge the gap between prokaryotes and eukaryotes.</title>
        <authorList>
            <person name="Spang A."/>
            <person name="Saw J.H."/>
            <person name="Jorgensen S.L."/>
            <person name="Zaremba-Niedzwiedzka K."/>
            <person name="Martijn J."/>
            <person name="Lind A.E."/>
            <person name="van Eijk R."/>
            <person name="Schleper C."/>
            <person name="Guy L."/>
            <person name="Ettema T.J."/>
        </authorList>
    </citation>
    <scope>NUCLEOTIDE SEQUENCE</scope>
</reference>
<sequence length="70" mass="8084">MSNPAVYIRNRDKGKLAKKDYTREEGVLLTRYKGTRAKAKKARVPLFDRRGEYMGNLGYQAGQPRPRKGR</sequence>
<evidence type="ECO:0000313" key="1">
    <source>
        <dbReference type="EMBL" id="KKM89596.1"/>
    </source>
</evidence>
<dbReference type="AlphaFoldDB" id="A0A0F9LR38"/>
<comment type="caution">
    <text evidence="1">The sequence shown here is derived from an EMBL/GenBank/DDBJ whole genome shotgun (WGS) entry which is preliminary data.</text>
</comment>
<proteinExistence type="predicted"/>
<accession>A0A0F9LR38</accession>
<organism evidence="1">
    <name type="scientific">marine sediment metagenome</name>
    <dbReference type="NCBI Taxonomy" id="412755"/>
    <lineage>
        <taxon>unclassified sequences</taxon>
        <taxon>metagenomes</taxon>
        <taxon>ecological metagenomes</taxon>
    </lineage>
</organism>
<name>A0A0F9LR38_9ZZZZ</name>
<protein>
    <submittedName>
        <fullName evidence="1">Uncharacterized protein</fullName>
    </submittedName>
</protein>
<dbReference type="EMBL" id="LAZR01006796">
    <property type="protein sequence ID" value="KKM89596.1"/>
    <property type="molecule type" value="Genomic_DNA"/>
</dbReference>